<evidence type="ECO:0000313" key="1">
    <source>
        <dbReference type="EMBL" id="GAU98448.1"/>
    </source>
</evidence>
<sequence>MCKFGLGKLCARCRNAAFYSRRELYSSFCWEEEYSARSRANRVWTLSTSVSSRSILSTTFCCRFSASRTASSSSKPSFIKICRPRSISFFFASGYSVRASHKSSCKTIIGRYY</sequence>
<dbReference type="Proteomes" id="UP000186922">
    <property type="component" value="Unassembled WGS sequence"/>
</dbReference>
<name>A0A1D1VIY7_RAMVA</name>
<reference evidence="1 2" key="1">
    <citation type="journal article" date="2016" name="Nat. Commun.">
        <title>Extremotolerant tardigrade genome and improved radiotolerance of human cultured cells by tardigrade-unique protein.</title>
        <authorList>
            <person name="Hashimoto T."/>
            <person name="Horikawa D.D."/>
            <person name="Saito Y."/>
            <person name="Kuwahara H."/>
            <person name="Kozuka-Hata H."/>
            <person name="Shin-I T."/>
            <person name="Minakuchi Y."/>
            <person name="Ohishi K."/>
            <person name="Motoyama A."/>
            <person name="Aizu T."/>
            <person name="Enomoto A."/>
            <person name="Kondo K."/>
            <person name="Tanaka S."/>
            <person name="Hara Y."/>
            <person name="Koshikawa S."/>
            <person name="Sagara H."/>
            <person name="Miura T."/>
            <person name="Yokobori S."/>
            <person name="Miyagawa K."/>
            <person name="Suzuki Y."/>
            <person name="Kubo T."/>
            <person name="Oyama M."/>
            <person name="Kohara Y."/>
            <person name="Fujiyama A."/>
            <person name="Arakawa K."/>
            <person name="Katayama T."/>
            <person name="Toyoda A."/>
            <person name="Kunieda T."/>
        </authorList>
    </citation>
    <scope>NUCLEOTIDE SEQUENCE [LARGE SCALE GENOMIC DNA]</scope>
    <source>
        <strain evidence="1 2">YOKOZUNA-1</strain>
    </source>
</reference>
<organism evidence="1 2">
    <name type="scientific">Ramazzottius varieornatus</name>
    <name type="common">Water bear</name>
    <name type="synonym">Tardigrade</name>
    <dbReference type="NCBI Taxonomy" id="947166"/>
    <lineage>
        <taxon>Eukaryota</taxon>
        <taxon>Metazoa</taxon>
        <taxon>Ecdysozoa</taxon>
        <taxon>Tardigrada</taxon>
        <taxon>Eutardigrada</taxon>
        <taxon>Parachela</taxon>
        <taxon>Hypsibioidea</taxon>
        <taxon>Ramazzottiidae</taxon>
        <taxon>Ramazzottius</taxon>
    </lineage>
</organism>
<comment type="caution">
    <text evidence="1">The sequence shown here is derived from an EMBL/GenBank/DDBJ whole genome shotgun (WGS) entry which is preliminary data.</text>
</comment>
<proteinExistence type="predicted"/>
<gene>
    <name evidence="1" type="primary">RvY_09594</name>
    <name evidence="1" type="synonym">RvY_09594.3</name>
    <name evidence="1" type="ORF">RvY_09594-3</name>
</gene>
<dbReference type="AlphaFoldDB" id="A0A1D1VIY7"/>
<dbReference type="EMBL" id="BDGG01000004">
    <property type="protein sequence ID" value="GAU98448.1"/>
    <property type="molecule type" value="Genomic_DNA"/>
</dbReference>
<accession>A0A1D1VIY7</accession>
<evidence type="ECO:0000313" key="2">
    <source>
        <dbReference type="Proteomes" id="UP000186922"/>
    </source>
</evidence>
<protein>
    <submittedName>
        <fullName evidence="1">Uncharacterized protein</fullName>
    </submittedName>
</protein>
<keyword evidence="2" id="KW-1185">Reference proteome</keyword>